<feature type="transmembrane region" description="Helical" evidence="1">
    <location>
        <begin position="6"/>
        <end position="23"/>
    </location>
</feature>
<keyword evidence="3" id="KW-1185">Reference proteome</keyword>
<dbReference type="Proteomes" id="UP001050975">
    <property type="component" value="Unassembled WGS sequence"/>
</dbReference>
<organism evidence="2 3">
    <name type="scientific">Microseira wollei NIES-4236</name>
    <dbReference type="NCBI Taxonomy" id="2530354"/>
    <lineage>
        <taxon>Bacteria</taxon>
        <taxon>Bacillati</taxon>
        <taxon>Cyanobacteriota</taxon>
        <taxon>Cyanophyceae</taxon>
        <taxon>Oscillatoriophycideae</taxon>
        <taxon>Aerosakkonematales</taxon>
        <taxon>Aerosakkonemataceae</taxon>
        <taxon>Microseira</taxon>
    </lineage>
</organism>
<feature type="transmembrane region" description="Helical" evidence="1">
    <location>
        <begin position="30"/>
        <end position="49"/>
    </location>
</feature>
<evidence type="ECO:0000313" key="2">
    <source>
        <dbReference type="EMBL" id="GET41575.1"/>
    </source>
</evidence>
<protein>
    <submittedName>
        <fullName evidence="2">Uncharacterized protein</fullName>
    </submittedName>
</protein>
<keyword evidence="1" id="KW-0472">Membrane</keyword>
<keyword evidence="1" id="KW-1133">Transmembrane helix</keyword>
<dbReference type="EMBL" id="BLAY01000127">
    <property type="protein sequence ID" value="GET41575.1"/>
    <property type="molecule type" value="Genomic_DNA"/>
</dbReference>
<gene>
    <name evidence="2" type="ORF">MiSe_63870</name>
</gene>
<reference evidence="2" key="1">
    <citation type="submission" date="2019-10" db="EMBL/GenBank/DDBJ databases">
        <title>Draft genome sequece of Microseira wollei NIES-4236.</title>
        <authorList>
            <person name="Yamaguchi H."/>
            <person name="Suzuki S."/>
            <person name="Kawachi M."/>
        </authorList>
    </citation>
    <scope>NUCLEOTIDE SEQUENCE</scope>
    <source>
        <strain evidence="2">NIES-4236</strain>
    </source>
</reference>
<sequence>MPVDLIIWIAALIVAGLVLTWLLKVVKATITTAISVAIIILILQLAFGIGPDRLWQQIVQIPQIIWEREMVTGK</sequence>
<proteinExistence type="predicted"/>
<comment type="caution">
    <text evidence="2">The sequence shown here is derived from an EMBL/GenBank/DDBJ whole genome shotgun (WGS) entry which is preliminary data.</text>
</comment>
<evidence type="ECO:0000313" key="3">
    <source>
        <dbReference type="Proteomes" id="UP001050975"/>
    </source>
</evidence>
<accession>A0AAV3XN18</accession>
<keyword evidence="1" id="KW-0812">Transmembrane</keyword>
<dbReference type="AlphaFoldDB" id="A0AAV3XN18"/>
<dbReference type="RefSeq" id="WP_226588003.1">
    <property type="nucleotide sequence ID" value="NZ_BLAY01000127.1"/>
</dbReference>
<evidence type="ECO:0000256" key="1">
    <source>
        <dbReference type="SAM" id="Phobius"/>
    </source>
</evidence>
<name>A0AAV3XN18_9CYAN</name>